<dbReference type="Pfam" id="PF12974">
    <property type="entry name" value="Phosphonate-bd"/>
    <property type="match status" value="1"/>
</dbReference>
<dbReference type="Proteomes" id="UP001241605">
    <property type="component" value="Chromosome"/>
</dbReference>
<organism evidence="1 2">
    <name type="scientific">Tropicibacter oceani</name>
    <dbReference type="NCBI Taxonomy" id="3058420"/>
    <lineage>
        <taxon>Bacteria</taxon>
        <taxon>Pseudomonadati</taxon>
        <taxon>Pseudomonadota</taxon>
        <taxon>Alphaproteobacteria</taxon>
        <taxon>Rhodobacterales</taxon>
        <taxon>Roseobacteraceae</taxon>
        <taxon>Tropicibacter</taxon>
    </lineage>
</organism>
<name>A0ABY8QFL6_9RHOB</name>
<accession>A0ABY8QFL6</accession>
<sequence length="247" mass="26662">MIAALPMYDRPECRAANDALWALVRAHLGYGPDQLNRTVGLWEGWEDPDLVLGQTCNLPYRLRLSGKVQVVGHPDYDLPGCPAGFYNSVLVARRDDDRSLAQLLSARALINQDHSQSGHLALWDHAQAMGITPNITGESGGQVFSAAMVADGAADIACIDAHSWRLIQRHDDHADTLREIDRTVPTPATPYICGAAQDVDAVRAGLSHAIAALPAQHRAEINLNGLVQLPARLMLDLPTPAHLLATG</sequence>
<keyword evidence="2" id="KW-1185">Reference proteome</keyword>
<evidence type="ECO:0000313" key="1">
    <source>
        <dbReference type="EMBL" id="WGW03390.1"/>
    </source>
</evidence>
<proteinExistence type="predicted"/>
<dbReference type="SUPFAM" id="SSF53850">
    <property type="entry name" value="Periplasmic binding protein-like II"/>
    <property type="match status" value="1"/>
</dbReference>
<dbReference type="Gene3D" id="3.40.190.10">
    <property type="entry name" value="Periplasmic binding protein-like II"/>
    <property type="match status" value="1"/>
</dbReference>
<evidence type="ECO:0000313" key="2">
    <source>
        <dbReference type="Proteomes" id="UP001241605"/>
    </source>
</evidence>
<evidence type="ECO:0008006" key="3">
    <source>
        <dbReference type="Google" id="ProtNLM"/>
    </source>
</evidence>
<dbReference type="RefSeq" id="WP_282300025.1">
    <property type="nucleotide sequence ID" value="NZ_CP124616.1"/>
</dbReference>
<reference evidence="1 2" key="1">
    <citation type="submission" date="2023-05" db="EMBL/GenBank/DDBJ databases">
        <title>YMD87, complete Genome.</title>
        <authorList>
            <person name="Zhang J."/>
            <person name="Xu X."/>
        </authorList>
    </citation>
    <scope>NUCLEOTIDE SEQUENCE [LARGE SCALE GENOMIC DNA]</scope>
    <source>
        <strain evidence="1 2">YMD87</strain>
    </source>
</reference>
<dbReference type="EMBL" id="CP124616">
    <property type="protein sequence ID" value="WGW03390.1"/>
    <property type="molecule type" value="Genomic_DNA"/>
</dbReference>
<gene>
    <name evidence="1" type="ORF">QF118_15875</name>
</gene>
<protein>
    <recommendedName>
        <fullName evidence="3">Phosphate ABC transporter substrate-binding protein</fullName>
    </recommendedName>
</protein>